<accession>A0ABQ8SK34</accession>
<organism evidence="2 3">
    <name type="scientific">Periplaneta americana</name>
    <name type="common">American cockroach</name>
    <name type="synonym">Blatta americana</name>
    <dbReference type="NCBI Taxonomy" id="6978"/>
    <lineage>
        <taxon>Eukaryota</taxon>
        <taxon>Metazoa</taxon>
        <taxon>Ecdysozoa</taxon>
        <taxon>Arthropoda</taxon>
        <taxon>Hexapoda</taxon>
        <taxon>Insecta</taxon>
        <taxon>Pterygota</taxon>
        <taxon>Neoptera</taxon>
        <taxon>Polyneoptera</taxon>
        <taxon>Dictyoptera</taxon>
        <taxon>Blattodea</taxon>
        <taxon>Blattoidea</taxon>
        <taxon>Blattidae</taxon>
        <taxon>Blattinae</taxon>
        <taxon>Periplaneta</taxon>
    </lineage>
</organism>
<proteinExistence type="predicted"/>
<keyword evidence="3" id="KW-1185">Reference proteome</keyword>
<gene>
    <name evidence="2" type="ORF">ANN_23034</name>
</gene>
<protein>
    <submittedName>
        <fullName evidence="2">Uncharacterized protein</fullName>
    </submittedName>
</protein>
<evidence type="ECO:0000313" key="2">
    <source>
        <dbReference type="EMBL" id="KAJ4434472.1"/>
    </source>
</evidence>
<feature type="region of interest" description="Disordered" evidence="1">
    <location>
        <begin position="145"/>
        <end position="183"/>
    </location>
</feature>
<comment type="caution">
    <text evidence="2">The sequence shown here is derived from an EMBL/GenBank/DDBJ whole genome shotgun (WGS) entry which is preliminary data.</text>
</comment>
<name>A0ABQ8SK34_PERAM</name>
<evidence type="ECO:0000256" key="1">
    <source>
        <dbReference type="SAM" id="MobiDB-lite"/>
    </source>
</evidence>
<dbReference type="Proteomes" id="UP001148838">
    <property type="component" value="Unassembled WGS sequence"/>
</dbReference>
<dbReference type="EMBL" id="JAJSOF020000025">
    <property type="protein sequence ID" value="KAJ4434472.1"/>
    <property type="molecule type" value="Genomic_DNA"/>
</dbReference>
<sequence>MAGLCEGGNEPPGSLKAIKATITISATMQLILRGGHNRFFKNNFKFTRTELALQHCERKDASPYLIMRILAYFYACTTNGFYYPSTDAVHKDKQKSLMLAGNEFQSLGRAIVKEDEYEEVRWDGIVSIVSWRERVFRLWWEERKNDAETDQEEEKELVGSLTEKKLPTEGCTGRNGEREKSSG</sequence>
<reference evidence="2 3" key="1">
    <citation type="journal article" date="2022" name="Allergy">
        <title>Genome assembly and annotation of Periplaneta americana reveal a comprehensive cockroach allergen profile.</title>
        <authorList>
            <person name="Wang L."/>
            <person name="Xiong Q."/>
            <person name="Saelim N."/>
            <person name="Wang L."/>
            <person name="Nong W."/>
            <person name="Wan A.T."/>
            <person name="Shi M."/>
            <person name="Liu X."/>
            <person name="Cao Q."/>
            <person name="Hui J.H.L."/>
            <person name="Sookrung N."/>
            <person name="Leung T.F."/>
            <person name="Tungtrongchitr A."/>
            <person name="Tsui S.K.W."/>
        </authorList>
    </citation>
    <scope>NUCLEOTIDE SEQUENCE [LARGE SCALE GENOMIC DNA]</scope>
    <source>
        <strain evidence="2">PWHHKU_190912</strain>
    </source>
</reference>
<evidence type="ECO:0000313" key="3">
    <source>
        <dbReference type="Proteomes" id="UP001148838"/>
    </source>
</evidence>